<keyword evidence="6" id="KW-0663">Pyridoxal phosphate</keyword>
<keyword evidence="5" id="KW-0808">Transferase</keyword>
<evidence type="ECO:0000256" key="5">
    <source>
        <dbReference type="ARBA" id="ARBA00022679"/>
    </source>
</evidence>
<dbReference type="SUPFAM" id="SSF53383">
    <property type="entry name" value="PLP-dependent transferases"/>
    <property type="match status" value="1"/>
</dbReference>
<dbReference type="Pfam" id="PF00266">
    <property type="entry name" value="Aminotran_5"/>
    <property type="match status" value="1"/>
</dbReference>
<dbReference type="InterPro" id="IPR000192">
    <property type="entry name" value="Aminotrans_V_dom"/>
</dbReference>
<reference evidence="8 9" key="1">
    <citation type="submission" date="2018-04" db="EMBL/GenBank/DDBJ databases">
        <title>The genome of golden apple snail Pomacea canaliculata provides insight into stress tolerance and invasive adaptation.</title>
        <authorList>
            <person name="Liu C."/>
            <person name="Liu B."/>
            <person name="Ren Y."/>
            <person name="Zhang Y."/>
            <person name="Wang H."/>
            <person name="Li S."/>
            <person name="Jiang F."/>
            <person name="Yin L."/>
            <person name="Zhang G."/>
            <person name="Qian W."/>
            <person name="Fan W."/>
        </authorList>
    </citation>
    <scope>NUCLEOTIDE SEQUENCE [LARGE SCALE GENOMIC DNA]</scope>
    <source>
        <strain evidence="8">SZHN2017</strain>
        <tissue evidence="8">Muscle</tissue>
    </source>
</reference>
<dbReference type="InterPro" id="IPR015424">
    <property type="entry name" value="PyrdxlP-dep_Trfase"/>
</dbReference>
<feature type="domain" description="Aminotransferase class V" evidence="7">
    <location>
        <begin position="119"/>
        <end position="210"/>
    </location>
</feature>
<evidence type="ECO:0000313" key="9">
    <source>
        <dbReference type="Proteomes" id="UP000245119"/>
    </source>
</evidence>
<comment type="cofactor">
    <cofactor evidence="1">
        <name>pyridoxal 5'-phosphate</name>
        <dbReference type="ChEBI" id="CHEBI:597326"/>
    </cofactor>
</comment>
<evidence type="ECO:0000256" key="3">
    <source>
        <dbReference type="ARBA" id="ARBA00013049"/>
    </source>
</evidence>
<dbReference type="InterPro" id="IPR015421">
    <property type="entry name" value="PyrdxlP-dep_Trfase_major"/>
</dbReference>
<organism evidence="8 9">
    <name type="scientific">Pomacea canaliculata</name>
    <name type="common">Golden apple snail</name>
    <dbReference type="NCBI Taxonomy" id="400727"/>
    <lineage>
        <taxon>Eukaryota</taxon>
        <taxon>Metazoa</taxon>
        <taxon>Spiralia</taxon>
        <taxon>Lophotrochozoa</taxon>
        <taxon>Mollusca</taxon>
        <taxon>Gastropoda</taxon>
        <taxon>Caenogastropoda</taxon>
        <taxon>Architaenioglossa</taxon>
        <taxon>Ampullarioidea</taxon>
        <taxon>Ampullariidae</taxon>
        <taxon>Pomacea</taxon>
    </lineage>
</organism>
<evidence type="ECO:0000256" key="6">
    <source>
        <dbReference type="ARBA" id="ARBA00022898"/>
    </source>
</evidence>
<dbReference type="EC" id="2.6.1.44" evidence="3"/>
<keyword evidence="4" id="KW-0032">Aminotransferase</keyword>
<dbReference type="PANTHER" id="PTHR21152">
    <property type="entry name" value="AMINOTRANSFERASE CLASS V"/>
    <property type="match status" value="1"/>
</dbReference>
<dbReference type="Proteomes" id="UP000245119">
    <property type="component" value="Linkage Group LG2"/>
</dbReference>
<dbReference type="OrthoDB" id="7403325at2759"/>
<comment type="caution">
    <text evidence="8">The sequence shown here is derived from an EMBL/GenBank/DDBJ whole genome shotgun (WGS) entry which is preliminary data.</text>
</comment>
<dbReference type="GO" id="GO:0005777">
    <property type="term" value="C:peroxisome"/>
    <property type="evidence" value="ECO:0007669"/>
    <property type="project" value="TreeGrafter"/>
</dbReference>
<dbReference type="Gene3D" id="3.40.640.10">
    <property type="entry name" value="Type I PLP-dependent aspartate aminotransferase-like (Major domain)"/>
    <property type="match status" value="2"/>
</dbReference>
<evidence type="ECO:0000259" key="7">
    <source>
        <dbReference type="Pfam" id="PF00266"/>
    </source>
</evidence>
<dbReference type="FunFam" id="3.90.1150.10:FF:000039">
    <property type="entry name" value="Serine--pyruvate aminotransferase"/>
    <property type="match status" value="1"/>
</dbReference>
<protein>
    <recommendedName>
        <fullName evidence="3">alanine--glyoxylate transaminase</fullName>
        <ecNumber evidence="3">2.6.1.44</ecNumber>
    </recommendedName>
</protein>
<name>A0A2T7PU30_POMCA</name>
<dbReference type="InterPro" id="IPR015422">
    <property type="entry name" value="PyrdxlP-dep_Trfase_small"/>
</dbReference>
<sequence length="254" mass="27273">MARSSIKCFSSAALFKASASKVGQAAPRFRPLLSADVCHRAAAMSVSSAPVMTPPECLSRPLQFPNKLLMGAGPSNAPPRVLEAQALPLLEIDCLYAGSQKVLGVSPGTAPMSFSDLARYHHTSPISLMYGLREGLANLSEVGLQQSWANHRACAEHLWEGIEKLGLQLLVTDKDIRNPCVTCIKVPEEVHWKDITDFAMKNYKVEVAGGLGDLVGKIWRIGIMGHNCAVDKVDLALTALRAGLVSAGYKVPQV</sequence>
<keyword evidence="9" id="KW-1185">Reference proteome</keyword>
<accession>A0A2T7PU30</accession>
<evidence type="ECO:0000256" key="1">
    <source>
        <dbReference type="ARBA" id="ARBA00001933"/>
    </source>
</evidence>
<dbReference type="GO" id="GO:0019265">
    <property type="term" value="P:glycine biosynthetic process, by transamination of glyoxylate"/>
    <property type="evidence" value="ECO:0007669"/>
    <property type="project" value="TreeGrafter"/>
</dbReference>
<evidence type="ECO:0000256" key="4">
    <source>
        <dbReference type="ARBA" id="ARBA00022576"/>
    </source>
</evidence>
<dbReference type="EMBL" id="PZQS01000002">
    <property type="protein sequence ID" value="PVD36919.1"/>
    <property type="molecule type" value="Genomic_DNA"/>
</dbReference>
<gene>
    <name evidence="8" type="ORF">C0Q70_03912</name>
</gene>
<dbReference type="AlphaFoldDB" id="A0A2T7PU30"/>
<dbReference type="PANTHER" id="PTHR21152:SF40">
    <property type="entry name" value="ALANINE--GLYOXYLATE AMINOTRANSFERASE"/>
    <property type="match status" value="1"/>
</dbReference>
<dbReference type="Gene3D" id="3.90.1150.10">
    <property type="entry name" value="Aspartate Aminotransferase, domain 1"/>
    <property type="match status" value="1"/>
</dbReference>
<comment type="similarity">
    <text evidence="2">Belongs to the class-V pyridoxal-phosphate-dependent aminotransferase family.</text>
</comment>
<evidence type="ECO:0000313" key="8">
    <source>
        <dbReference type="EMBL" id="PVD36919.1"/>
    </source>
</evidence>
<proteinExistence type="inferred from homology"/>
<dbReference type="GO" id="GO:0004760">
    <property type="term" value="F:L-serine-pyruvate transaminase activity"/>
    <property type="evidence" value="ECO:0007669"/>
    <property type="project" value="TreeGrafter"/>
</dbReference>
<evidence type="ECO:0000256" key="2">
    <source>
        <dbReference type="ARBA" id="ARBA00009236"/>
    </source>
</evidence>
<dbReference type="GO" id="GO:0008453">
    <property type="term" value="F:alanine-glyoxylate transaminase activity"/>
    <property type="evidence" value="ECO:0007669"/>
    <property type="project" value="UniProtKB-EC"/>
</dbReference>
<dbReference type="STRING" id="400727.A0A2T7PU30"/>